<name>A0ABP1FI33_9CHLO</name>
<evidence type="ECO:0000256" key="3">
    <source>
        <dbReference type="ARBA" id="ARBA00022723"/>
    </source>
</evidence>
<dbReference type="Pfam" id="PF00557">
    <property type="entry name" value="Peptidase_M24"/>
    <property type="match status" value="1"/>
</dbReference>
<keyword evidence="10" id="KW-1185">Reference proteome</keyword>
<dbReference type="PANTHER" id="PTHR43330">
    <property type="entry name" value="METHIONINE AMINOPEPTIDASE"/>
    <property type="match status" value="1"/>
</dbReference>
<feature type="domain" description="Peptidase M24" evidence="8">
    <location>
        <begin position="114"/>
        <end position="341"/>
    </location>
</feature>
<dbReference type="PANTHER" id="PTHR43330:SF8">
    <property type="entry name" value="METHIONINE AMINOPEPTIDASE 1D, MITOCHONDRIAL"/>
    <property type="match status" value="1"/>
</dbReference>
<dbReference type="HAMAP" id="MF_01974">
    <property type="entry name" value="MetAP_1"/>
    <property type="match status" value="1"/>
</dbReference>
<evidence type="ECO:0000256" key="2">
    <source>
        <dbReference type="ARBA" id="ARBA00022670"/>
    </source>
</evidence>
<evidence type="ECO:0000256" key="5">
    <source>
        <dbReference type="HAMAP-Rule" id="MF_03174"/>
    </source>
</evidence>
<organism evidence="9 10">
    <name type="scientific">Coccomyxa viridis</name>
    <dbReference type="NCBI Taxonomy" id="1274662"/>
    <lineage>
        <taxon>Eukaryota</taxon>
        <taxon>Viridiplantae</taxon>
        <taxon>Chlorophyta</taxon>
        <taxon>core chlorophytes</taxon>
        <taxon>Trebouxiophyceae</taxon>
        <taxon>Trebouxiophyceae incertae sedis</taxon>
        <taxon>Coccomyxaceae</taxon>
        <taxon>Coccomyxa</taxon>
    </lineage>
</organism>
<feature type="region of interest" description="Disordered" evidence="7">
    <location>
        <begin position="64"/>
        <end position="86"/>
    </location>
</feature>
<feature type="binding site" evidence="5">
    <location>
        <position position="271"/>
    </location>
    <ligand>
        <name>a divalent metal cation</name>
        <dbReference type="ChEBI" id="CHEBI:60240"/>
        <label>2</label>
        <note>catalytic</note>
    </ligand>
</feature>
<dbReference type="PRINTS" id="PR00599">
    <property type="entry name" value="MAPEPTIDASE"/>
</dbReference>
<evidence type="ECO:0000256" key="1">
    <source>
        <dbReference type="ARBA" id="ARBA00022438"/>
    </source>
</evidence>
<evidence type="ECO:0000313" key="9">
    <source>
        <dbReference type="EMBL" id="CAL5219609.1"/>
    </source>
</evidence>
<reference evidence="9 10" key="1">
    <citation type="submission" date="2024-06" db="EMBL/GenBank/DDBJ databases">
        <authorList>
            <person name="Kraege A."/>
            <person name="Thomma B."/>
        </authorList>
    </citation>
    <scope>NUCLEOTIDE SEQUENCE [LARGE SCALE GENOMIC DNA]</scope>
</reference>
<dbReference type="NCBIfam" id="TIGR00500">
    <property type="entry name" value="met_pdase_I"/>
    <property type="match status" value="1"/>
</dbReference>
<dbReference type="InterPro" id="IPR036005">
    <property type="entry name" value="Creatinase/aminopeptidase-like"/>
</dbReference>
<dbReference type="CDD" id="cd01086">
    <property type="entry name" value="MetAP1"/>
    <property type="match status" value="1"/>
</dbReference>
<feature type="binding site" evidence="5">
    <location>
        <position position="180"/>
    </location>
    <ligand>
        <name>substrate</name>
    </ligand>
</feature>
<keyword evidence="3 5" id="KW-0479">Metal-binding</keyword>
<feature type="binding site" evidence="5">
    <location>
        <position position="197"/>
    </location>
    <ligand>
        <name>a divalent metal cation</name>
        <dbReference type="ChEBI" id="CHEBI:60240"/>
        <label>1</label>
    </ligand>
</feature>
<comment type="function">
    <text evidence="6">Cotranslationally removes the N-terminal methionine from nascent proteins. The N-terminal methionine is often cleaved when the second residue in the primary sequence is small and uncharged (Met-Ala-, Cys, Gly, Pro, Ser, Thr, or Val).</text>
</comment>
<evidence type="ECO:0000256" key="4">
    <source>
        <dbReference type="ARBA" id="ARBA00022801"/>
    </source>
</evidence>
<dbReference type="InterPro" id="IPR001714">
    <property type="entry name" value="Pept_M24_MAP"/>
</dbReference>
<comment type="caution">
    <text evidence="9">The sequence shown here is derived from an EMBL/GenBank/DDBJ whole genome shotgun (WGS) entry which is preliminary data.</text>
</comment>
<feature type="binding site" evidence="5">
    <location>
        <position position="334"/>
    </location>
    <ligand>
        <name>a divalent metal cation</name>
        <dbReference type="ChEBI" id="CHEBI:60240"/>
        <label>1</label>
    </ligand>
</feature>
<evidence type="ECO:0000256" key="7">
    <source>
        <dbReference type="SAM" id="MobiDB-lite"/>
    </source>
</evidence>
<dbReference type="Gene3D" id="3.90.230.10">
    <property type="entry name" value="Creatinase/methionine aminopeptidase superfamily"/>
    <property type="match status" value="1"/>
</dbReference>
<dbReference type="Proteomes" id="UP001497392">
    <property type="component" value="Unassembled WGS sequence"/>
</dbReference>
<gene>
    <name evidence="9" type="primary">g1477</name>
    <name evidence="9" type="ORF">VP750_LOCUS1268</name>
</gene>
<feature type="binding site" evidence="5">
    <location>
        <position position="208"/>
    </location>
    <ligand>
        <name>a divalent metal cation</name>
        <dbReference type="ChEBI" id="CHEBI:60240"/>
        <label>2</label>
        <note>catalytic</note>
    </ligand>
</feature>
<comment type="similarity">
    <text evidence="5">Belongs to the peptidase M24A family. Methionine aminopeptidase type 1 subfamily.</text>
</comment>
<feature type="binding site" evidence="5">
    <location>
        <position position="334"/>
    </location>
    <ligand>
        <name>a divalent metal cation</name>
        <dbReference type="ChEBI" id="CHEBI:60240"/>
        <label>2</label>
        <note>catalytic</note>
    </ligand>
</feature>
<keyword evidence="1 5" id="KW-0031">Aminopeptidase</keyword>
<proteinExistence type="inferred from homology"/>
<comment type="catalytic activity">
    <reaction evidence="5 6">
        <text>Release of N-terminal amino acids, preferentially methionine, from peptides and arylamides.</text>
        <dbReference type="EC" id="3.4.11.18"/>
    </reaction>
</comment>
<comment type="cofactor">
    <cofactor evidence="5">
        <name>Co(2+)</name>
        <dbReference type="ChEBI" id="CHEBI:48828"/>
    </cofactor>
    <cofactor evidence="5">
        <name>Zn(2+)</name>
        <dbReference type="ChEBI" id="CHEBI:29105"/>
    </cofactor>
    <cofactor evidence="5">
        <name>Mn(2+)</name>
        <dbReference type="ChEBI" id="CHEBI:29035"/>
    </cofactor>
    <cofactor evidence="5">
        <name>Fe(2+)</name>
        <dbReference type="ChEBI" id="CHEBI:29033"/>
    </cofactor>
    <text evidence="5">Binds 2 divalent metal cations per subunit. Has a high-affinity and a low affinity metal-binding site. The true nature of the physiological cofactor is under debate. The enzyme is active with cobalt, zinc, manganese or divalent iron ions. Most likely, methionine aminopeptidases function as mononuclear Fe(2+)-metalloproteases under physiological conditions, and the catalytically relevant metal-binding site has been assigned to the histidine-containing high-affinity site.</text>
</comment>
<accession>A0ABP1FI33</accession>
<keyword evidence="2 5" id="KW-0645">Protease</keyword>
<evidence type="ECO:0000256" key="6">
    <source>
        <dbReference type="RuleBase" id="RU003653"/>
    </source>
</evidence>
<feature type="binding site" evidence="5">
    <location>
        <position position="278"/>
    </location>
    <ligand>
        <name>substrate</name>
    </ligand>
</feature>
<dbReference type="InterPro" id="IPR000994">
    <property type="entry name" value="Pept_M24"/>
</dbReference>
<keyword evidence="4 5" id="KW-0378">Hydrolase</keyword>
<sequence>MQRSVLRPAYLKQTLQSASPKHWHECAVTNIPRKIHSNGRRPLQTFSPVQARKGLSELLSLSEKPAASTSTRLKPHKVSPRLLVPPDIGRPPYVDTGEAPWSDVPEIHDHQGIEKMRASCKLAADVLAYAGTLVKAGVTTDEIDKAVHKMIVDNGAYPSPLTYGKFPKSVCTSVNECVCHGIPDSRRLAEGDIVNIDVTVYLNGYHGDTSRMYAVGKVSDEAQRLCDVTLEALTAAISQCGPNVPVRRIGEAVQRIASQHKYGIVKDFVGHGVGRVFHAAPLVHHTRNMESDTMHVGQTFTIEPILTAGNTAWKMWKDDWTVVTKDASLAAQFEHTILITERGHEVLTAWPERR</sequence>
<evidence type="ECO:0000259" key="8">
    <source>
        <dbReference type="Pfam" id="PF00557"/>
    </source>
</evidence>
<feature type="binding site" evidence="5">
    <location>
        <position position="208"/>
    </location>
    <ligand>
        <name>a divalent metal cation</name>
        <dbReference type="ChEBI" id="CHEBI:60240"/>
        <label>1</label>
    </ligand>
</feature>
<feature type="binding site" evidence="5">
    <location>
        <position position="303"/>
    </location>
    <ligand>
        <name>a divalent metal cation</name>
        <dbReference type="ChEBI" id="CHEBI:60240"/>
        <label>2</label>
        <note>catalytic</note>
    </ligand>
</feature>
<dbReference type="EMBL" id="CAXHTA020000002">
    <property type="protein sequence ID" value="CAL5219609.1"/>
    <property type="molecule type" value="Genomic_DNA"/>
</dbReference>
<dbReference type="InterPro" id="IPR002467">
    <property type="entry name" value="Pept_M24A_MAP1"/>
</dbReference>
<protein>
    <recommendedName>
        <fullName evidence="6">Methionine aminopeptidase</fullName>
        <ecNumber evidence="6">3.4.11.18</ecNumber>
    </recommendedName>
</protein>
<dbReference type="SUPFAM" id="SSF55920">
    <property type="entry name" value="Creatinase/aminopeptidase"/>
    <property type="match status" value="1"/>
</dbReference>
<evidence type="ECO:0000313" key="10">
    <source>
        <dbReference type="Proteomes" id="UP001497392"/>
    </source>
</evidence>
<dbReference type="EC" id="3.4.11.18" evidence="6"/>